<keyword evidence="15" id="KW-1185">Reference proteome</keyword>
<dbReference type="PANTHER" id="PTHR21506:SF0">
    <property type="entry name" value="CONSERVED OLIGOMERIC GOLGI COMPLEX SUBUNIT 6"/>
    <property type="match status" value="1"/>
</dbReference>
<evidence type="ECO:0000256" key="10">
    <source>
        <dbReference type="RuleBase" id="RU365075"/>
    </source>
</evidence>
<evidence type="ECO:0000256" key="5">
    <source>
        <dbReference type="ARBA" id="ARBA00022927"/>
    </source>
</evidence>
<dbReference type="Pfam" id="PF20653">
    <property type="entry name" value="COG6_C"/>
    <property type="match status" value="1"/>
</dbReference>
<dbReference type="InterPro" id="IPR010490">
    <property type="entry name" value="COG6"/>
</dbReference>
<dbReference type="OrthoDB" id="272987at2759"/>
<keyword evidence="4 10" id="KW-0813">Transport</keyword>
<evidence type="ECO:0000259" key="13">
    <source>
        <dbReference type="Pfam" id="PF20653"/>
    </source>
</evidence>
<feature type="compositionally biased region" description="Low complexity" evidence="11">
    <location>
        <begin position="13"/>
        <end position="25"/>
    </location>
</feature>
<dbReference type="PANTHER" id="PTHR21506">
    <property type="entry name" value="COMPONENT OF OLIGOMERIC GOLGI COMPLEX 6"/>
    <property type="match status" value="1"/>
</dbReference>
<dbReference type="GO" id="GO:0000139">
    <property type="term" value="C:Golgi membrane"/>
    <property type="evidence" value="ECO:0007669"/>
    <property type="project" value="UniProtKB-SubCell"/>
</dbReference>
<evidence type="ECO:0000256" key="8">
    <source>
        <dbReference type="ARBA" id="ARBA00031348"/>
    </source>
</evidence>
<keyword evidence="5 10" id="KW-0653">Protein transport</keyword>
<dbReference type="SMART" id="SM01087">
    <property type="entry name" value="COG6"/>
    <property type="match status" value="1"/>
</dbReference>
<evidence type="ECO:0000313" key="14">
    <source>
        <dbReference type="EMBL" id="KJZ70406.1"/>
    </source>
</evidence>
<evidence type="ECO:0000256" key="4">
    <source>
        <dbReference type="ARBA" id="ARBA00022448"/>
    </source>
</evidence>
<dbReference type="GO" id="GO:0006891">
    <property type="term" value="P:intra-Golgi vesicle-mediated transport"/>
    <property type="evidence" value="ECO:0007669"/>
    <property type="project" value="UniProtKB-UniRule"/>
</dbReference>
<evidence type="ECO:0000256" key="7">
    <source>
        <dbReference type="ARBA" id="ARBA00023136"/>
    </source>
</evidence>
<comment type="function">
    <text evidence="9">Acts as a component of the peripheral membrane COG complex that is involved in intra-Golgi protein trafficking. COG is located at the cis-Golgi, and regulates tethering of retrograde intra-Golgi vesicles and possibly a number of other membrane trafficking events.</text>
</comment>
<evidence type="ECO:0000256" key="2">
    <source>
        <dbReference type="ARBA" id="ARBA00011023"/>
    </source>
</evidence>
<dbReference type="GO" id="GO:0015031">
    <property type="term" value="P:protein transport"/>
    <property type="evidence" value="ECO:0007669"/>
    <property type="project" value="UniProtKB-KW"/>
</dbReference>
<organism evidence="14 15">
    <name type="scientific">Hirsutella minnesotensis 3608</name>
    <dbReference type="NCBI Taxonomy" id="1043627"/>
    <lineage>
        <taxon>Eukaryota</taxon>
        <taxon>Fungi</taxon>
        <taxon>Dikarya</taxon>
        <taxon>Ascomycota</taxon>
        <taxon>Pezizomycotina</taxon>
        <taxon>Sordariomycetes</taxon>
        <taxon>Hypocreomycetidae</taxon>
        <taxon>Hypocreales</taxon>
        <taxon>Ophiocordycipitaceae</taxon>
        <taxon>Hirsutella</taxon>
    </lineage>
</organism>
<evidence type="ECO:0000256" key="6">
    <source>
        <dbReference type="ARBA" id="ARBA00023034"/>
    </source>
</evidence>
<evidence type="ECO:0000256" key="3">
    <source>
        <dbReference type="ARBA" id="ARBA00020973"/>
    </source>
</evidence>
<dbReference type="Proteomes" id="UP000054481">
    <property type="component" value="Unassembled WGS sequence"/>
</dbReference>
<evidence type="ECO:0000259" key="12">
    <source>
        <dbReference type="Pfam" id="PF06419"/>
    </source>
</evidence>
<evidence type="ECO:0000256" key="11">
    <source>
        <dbReference type="SAM" id="MobiDB-lite"/>
    </source>
</evidence>
<gene>
    <name evidence="14" type="ORF">HIM_10210</name>
</gene>
<accession>A0A0F7ZG76</accession>
<dbReference type="InterPro" id="IPR048368">
    <property type="entry name" value="COG6_N"/>
</dbReference>
<keyword evidence="7 10" id="KW-0472">Membrane</keyword>
<proteinExistence type="inferred from homology"/>
<name>A0A0F7ZG76_9HYPO</name>
<dbReference type="Pfam" id="PF06419">
    <property type="entry name" value="COG6_N"/>
    <property type="match status" value="1"/>
</dbReference>
<feature type="region of interest" description="Disordered" evidence="11">
    <location>
        <begin position="1"/>
        <end position="25"/>
    </location>
</feature>
<evidence type="ECO:0000256" key="1">
    <source>
        <dbReference type="ARBA" id="ARBA00004395"/>
    </source>
</evidence>
<comment type="subunit">
    <text evidence="10">Component of the conserved oligomeric Golgi complex.</text>
</comment>
<dbReference type="AlphaFoldDB" id="A0A0F7ZG76"/>
<feature type="domain" description="Conserved oligomeric complex COG6 N-terminal" evidence="12">
    <location>
        <begin position="49"/>
        <end position="162"/>
    </location>
</feature>
<protein>
    <recommendedName>
        <fullName evidence="3 10">Conserved oligomeric Golgi complex subunit 6</fullName>
        <shortName evidence="10">COG complex subunit 6</shortName>
    </recommendedName>
    <alternativeName>
        <fullName evidence="8 10">Component of oligomeric Golgi complex 6</fullName>
    </alternativeName>
</protein>
<comment type="similarity">
    <text evidence="2 10">Belongs to the COG6 family.</text>
</comment>
<dbReference type="InterPro" id="IPR048369">
    <property type="entry name" value="COG6_C"/>
</dbReference>
<dbReference type="EMBL" id="KQ030628">
    <property type="protein sequence ID" value="KJZ70406.1"/>
    <property type="molecule type" value="Genomic_DNA"/>
</dbReference>
<reference evidence="14 15" key="1">
    <citation type="journal article" date="2014" name="Genome Biol. Evol.">
        <title>Comparative genomics and transcriptomics analyses reveal divergent lifestyle features of nematode endoparasitic fungus Hirsutella minnesotensis.</title>
        <authorList>
            <person name="Lai Y."/>
            <person name="Liu K."/>
            <person name="Zhang X."/>
            <person name="Zhang X."/>
            <person name="Li K."/>
            <person name="Wang N."/>
            <person name="Shu C."/>
            <person name="Wu Y."/>
            <person name="Wang C."/>
            <person name="Bushley K.E."/>
            <person name="Xiang M."/>
            <person name="Liu X."/>
        </authorList>
    </citation>
    <scope>NUCLEOTIDE SEQUENCE [LARGE SCALE GENOMIC DNA]</scope>
    <source>
        <strain evidence="14 15">3608</strain>
    </source>
</reference>
<comment type="function">
    <text evidence="10">Acts as component of the peripheral membrane COG complex that is involved in intra-Golgi protein trafficking. COG is located at the cis-Golgi, and regulates tethering of retrograde intra-Golgi vesicles and possibly a number of other membrane trafficking events.</text>
</comment>
<evidence type="ECO:0000256" key="9">
    <source>
        <dbReference type="ARBA" id="ARBA00043873"/>
    </source>
</evidence>
<sequence>MDDGGLLSPYMQSPTTASSRAASPLTSKVTTVLSTSYSDVEFREALALLDARGVTNDSKTRRHIRLDIHKEVIDSNGAIVAEFGHVAEQLRRISNTLVRLNAGYADMKRQIVAAHTETLPVLAEAESLLEQKGQVETKQKVLTLFRDYFFMSDDEIAALTSSAEPVDDSFFQALSKAKKITQDCEILLGFENQTLGSDLMEQNSKNINFGFQKLYKWVQREFRSLNLENPQMNSSIRRALRVLAERPSLFQNSLDFFADARERILSDAFHLALTGTGDSGEGDASLKPIDLTAHDPLRYVGDMLAWVHSATVSEREALEVLFVAEGEALSKGIKSGRDAEVWRLVSEDDGSGNDFNALKALSDLIDRDVAGVSRILRQRVDQVIRSNEETISAYKLVALINFYRVTFQRLLSPDSSLHICVQGLEKEALRQFRALVRDHIAALRTEFQQAPSELAPPGFLNDALSQLEFIMQTYESSLSTTEDHSSGFADILSEALNPYMVGCENMAIAVEPPNDAIFSINCRLAAAKTLSGFDFARTEESRLRDTISSEATKLIAYQRTFFRNGSGLSSLLPDDGRPLSKETDGLDRDTLERASQRLDEFLPSALMDAMERLKHLQDLALAREITETAARQFCDDFEALEQMIEERDVTEGASDEAGLRFVFPRTTAEIRVLLS</sequence>
<dbReference type="GO" id="GO:0017119">
    <property type="term" value="C:Golgi transport complex"/>
    <property type="evidence" value="ECO:0007669"/>
    <property type="project" value="UniProtKB-UniRule"/>
</dbReference>
<feature type="domain" description="Conserved Oligomeric Golgi complex subunit 6 C-terminal" evidence="13">
    <location>
        <begin position="193"/>
        <end position="674"/>
    </location>
</feature>
<evidence type="ECO:0000313" key="15">
    <source>
        <dbReference type="Proteomes" id="UP000054481"/>
    </source>
</evidence>
<keyword evidence="6 10" id="KW-0333">Golgi apparatus</keyword>
<comment type="subcellular location">
    <subcellularLocation>
        <location evidence="1 10">Golgi apparatus membrane</location>
        <topology evidence="1 10">Peripheral membrane protein</topology>
    </subcellularLocation>
</comment>